<reference evidence="6 7" key="1">
    <citation type="submission" date="2020-01" db="EMBL/GenBank/DDBJ databases">
        <authorList>
            <person name="Gupta K D."/>
        </authorList>
    </citation>
    <scope>NUCLEOTIDE SEQUENCE [LARGE SCALE GENOMIC DNA]</scope>
</reference>
<comment type="similarity">
    <text evidence="2">Belongs to the SVF1 family.</text>
</comment>
<dbReference type="InterPro" id="IPR013931">
    <property type="entry name" value="Svf1-like_N"/>
</dbReference>
<protein>
    <recommendedName>
        <fullName evidence="8">Survival factor 1</fullName>
    </recommendedName>
</protein>
<dbReference type="OrthoDB" id="2590239at2759"/>
<keyword evidence="3" id="KW-0963">Cytoplasm</keyword>
<dbReference type="PANTHER" id="PTHR47107">
    <property type="entry name" value="SVF1-LIKE PROTEIN YDR222W-RELATED"/>
    <property type="match status" value="1"/>
</dbReference>
<dbReference type="Pfam" id="PF17187">
    <property type="entry name" value="Svf1_C"/>
    <property type="match status" value="1"/>
</dbReference>
<dbReference type="GO" id="GO:0006979">
    <property type="term" value="P:response to oxidative stress"/>
    <property type="evidence" value="ECO:0007669"/>
    <property type="project" value="InterPro"/>
</dbReference>
<evidence type="ECO:0000313" key="7">
    <source>
        <dbReference type="Proteomes" id="UP000467700"/>
    </source>
</evidence>
<comment type="subcellular location">
    <subcellularLocation>
        <location evidence="1">Cytoplasm</location>
    </subcellularLocation>
</comment>
<dbReference type="InterPro" id="IPR033394">
    <property type="entry name" value="Svf1-like_C"/>
</dbReference>
<dbReference type="PANTHER" id="PTHR47107:SF1">
    <property type="entry name" value="CERAMIDE-BINDING PROTEIN SVF1-RELATED"/>
    <property type="match status" value="1"/>
</dbReference>
<sequence length="423" mass="45731">MFSSLFSTAPPVDPTAPNFRSVSSNVPENEIFGELEPKDTEWACAGGFVAETQTFYITTEDGVNIMCQVIHSSVGIWYPTIQFTCKIANPAKGERIWKSINVTNFVTPPPGYDKRSSKADEYSILYKSNPDSEFPESYTIRANLGVDLQVSLELQRPASIPGWKVGKGPKGGYSYFGTDTNNAEGYVIHRFWPSLQASGHLIHNGKADPVKGVGMFVHAIQGMRPDLVASAWNFAFFQSDQLGGVSAIQMEFTTIDAYGKRGAGSGGVVVNVGSLVIGNKLATVTTETKWPGEEPTGSVISRALHLKPESDPDTSYGKPTEIVFEWKGPSIVAGAPGTVEGKVQTDLGTVSEPKGLIEKVDFLAEIPYVIKMAVNYVAGTKPYIYQWINPAKLSLTGPDTLSPGLSSGIEVEGYLYNEATFIS</sequence>
<evidence type="ECO:0000313" key="6">
    <source>
        <dbReference type="EMBL" id="CAA7266993.1"/>
    </source>
</evidence>
<gene>
    <name evidence="6" type="ORF">AAE3_LOCUS9408</name>
</gene>
<evidence type="ECO:0008006" key="8">
    <source>
        <dbReference type="Google" id="ProtNLM"/>
    </source>
</evidence>
<dbReference type="EMBL" id="CACVBS010000057">
    <property type="protein sequence ID" value="CAA7266993.1"/>
    <property type="molecule type" value="Genomic_DNA"/>
</dbReference>
<name>A0A8S0XNI9_CYCAE</name>
<dbReference type="GO" id="GO:0005737">
    <property type="term" value="C:cytoplasm"/>
    <property type="evidence" value="ECO:0007669"/>
    <property type="project" value="UniProtKB-SubCell"/>
</dbReference>
<dbReference type="Pfam" id="PF08622">
    <property type="entry name" value="Svf1"/>
    <property type="match status" value="1"/>
</dbReference>
<proteinExistence type="inferred from homology"/>
<dbReference type="InterPro" id="IPR051385">
    <property type="entry name" value="Ceramide-binding_SVF1"/>
</dbReference>
<dbReference type="AlphaFoldDB" id="A0A8S0XNI9"/>
<feature type="domain" description="Svf1-like C-terminal" evidence="5">
    <location>
        <begin position="223"/>
        <end position="423"/>
    </location>
</feature>
<evidence type="ECO:0000259" key="5">
    <source>
        <dbReference type="Pfam" id="PF17187"/>
    </source>
</evidence>
<evidence type="ECO:0000256" key="1">
    <source>
        <dbReference type="ARBA" id="ARBA00004496"/>
    </source>
</evidence>
<keyword evidence="7" id="KW-1185">Reference proteome</keyword>
<comment type="caution">
    <text evidence="6">The sequence shown here is derived from an EMBL/GenBank/DDBJ whole genome shotgun (WGS) entry which is preliminary data.</text>
</comment>
<evidence type="ECO:0000259" key="4">
    <source>
        <dbReference type="Pfam" id="PF08622"/>
    </source>
</evidence>
<organism evidence="6 7">
    <name type="scientific">Cyclocybe aegerita</name>
    <name type="common">Black poplar mushroom</name>
    <name type="synonym">Agrocybe aegerita</name>
    <dbReference type="NCBI Taxonomy" id="1973307"/>
    <lineage>
        <taxon>Eukaryota</taxon>
        <taxon>Fungi</taxon>
        <taxon>Dikarya</taxon>
        <taxon>Basidiomycota</taxon>
        <taxon>Agaricomycotina</taxon>
        <taxon>Agaricomycetes</taxon>
        <taxon>Agaricomycetidae</taxon>
        <taxon>Agaricales</taxon>
        <taxon>Agaricineae</taxon>
        <taxon>Bolbitiaceae</taxon>
        <taxon>Cyclocybe</taxon>
    </lineage>
</organism>
<dbReference type="SUPFAM" id="SSF159245">
    <property type="entry name" value="AttH-like"/>
    <property type="match status" value="1"/>
</dbReference>
<accession>A0A8S0XNI9</accession>
<evidence type="ECO:0000256" key="3">
    <source>
        <dbReference type="ARBA" id="ARBA00022490"/>
    </source>
</evidence>
<dbReference type="Proteomes" id="UP000467700">
    <property type="component" value="Unassembled WGS sequence"/>
</dbReference>
<evidence type="ECO:0000256" key="2">
    <source>
        <dbReference type="ARBA" id="ARBA00009069"/>
    </source>
</evidence>
<feature type="domain" description="Svf1-like N-terminal" evidence="4">
    <location>
        <begin position="51"/>
        <end position="221"/>
    </location>
</feature>